<dbReference type="OrthoDB" id="438440at2759"/>
<evidence type="ECO:0000313" key="16">
    <source>
        <dbReference type="EMBL" id="VVT57950.1"/>
    </source>
</evidence>
<evidence type="ECO:0000256" key="12">
    <source>
        <dbReference type="ARBA" id="ARBA00023136"/>
    </source>
</evidence>
<accession>A0A5E8C4J0</accession>
<reference evidence="16 17" key="1">
    <citation type="submission" date="2019-09" db="EMBL/GenBank/DDBJ databases">
        <authorList>
            <person name="Brejova B."/>
        </authorList>
    </citation>
    <scope>NUCLEOTIDE SEQUENCE [LARGE SCALE GENOMIC DNA]</scope>
</reference>
<dbReference type="SUPFAM" id="SSF53474">
    <property type="entry name" value="alpha/beta-Hydrolases"/>
    <property type="match status" value="1"/>
</dbReference>
<evidence type="ECO:0000313" key="17">
    <source>
        <dbReference type="Proteomes" id="UP000398389"/>
    </source>
</evidence>
<proteinExistence type="predicted"/>
<feature type="compositionally biased region" description="Polar residues" evidence="14">
    <location>
        <begin position="63"/>
        <end position="72"/>
    </location>
</feature>
<dbReference type="Proteomes" id="UP000398389">
    <property type="component" value="Unassembled WGS sequence"/>
</dbReference>
<feature type="domain" description="Fungal lipase-type" evidence="15">
    <location>
        <begin position="766"/>
        <end position="912"/>
    </location>
</feature>
<evidence type="ECO:0000256" key="13">
    <source>
        <dbReference type="ARBA" id="ARBA00024531"/>
    </source>
</evidence>
<dbReference type="GO" id="GO:0046340">
    <property type="term" value="P:diacylglycerol catabolic process"/>
    <property type="evidence" value="ECO:0007669"/>
    <property type="project" value="TreeGrafter"/>
</dbReference>
<dbReference type="RefSeq" id="XP_031856567.1">
    <property type="nucleotide sequence ID" value="XM_032000676.1"/>
</dbReference>
<evidence type="ECO:0000256" key="1">
    <source>
        <dbReference type="ARBA" id="ARBA00001913"/>
    </source>
</evidence>
<dbReference type="GO" id="GO:0016298">
    <property type="term" value="F:lipase activity"/>
    <property type="evidence" value="ECO:0007669"/>
    <property type="project" value="TreeGrafter"/>
</dbReference>
<keyword evidence="3" id="KW-1003">Cell membrane</keyword>
<evidence type="ECO:0000256" key="14">
    <source>
        <dbReference type="SAM" id="MobiDB-lite"/>
    </source>
</evidence>
<feature type="region of interest" description="Disordered" evidence="14">
    <location>
        <begin position="437"/>
        <end position="464"/>
    </location>
</feature>
<evidence type="ECO:0000256" key="2">
    <source>
        <dbReference type="ARBA" id="ARBA00004651"/>
    </source>
</evidence>
<keyword evidence="11" id="KW-0443">Lipid metabolism</keyword>
<dbReference type="InterPro" id="IPR052214">
    <property type="entry name" value="DAG_Lipase-Related"/>
</dbReference>
<keyword evidence="8" id="KW-0106">Calcium</keyword>
<dbReference type="Gene3D" id="3.40.50.1820">
    <property type="entry name" value="alpha/beta hydrolase"/>
    <property type="match status" value="1"/>
</dbReference>
<keyword evidence="4" id="KW-0597">Phosphoprotein</keyword>
<dbReference type="Pfam" id="PF01764">
    <property type="entry name" value="Lipase_3"/>
    <property type="match status" value="1"/>
</dbReference>
<evidence type="ECO:0000256" key="11">
    <source>
        <dbReference type="ARBA" id="ARBA00023098"/>
    </source>
</evidence>
<dbReference type="PANTHER" id="PTHR45792:SF7">
    <property type="entry name" value="PUTATIVE (AFU_ORTHOLOGUE AFUA_6G02710)-RELATED"/>
    <property type="match status" value="1"/>
</dbReference>
<evidence type="ECO:0000256" key="3">
    <source>
        <dbReference type="ARBA" id="ARBA00022475"/>
    </source>
</evidence>
<gene>
    <name evidence="16" type="ORF">SAPINGB_P005962</name>
</gene>
<evidence type="ECO:0000256" key="7">
    <source>
        <dbReference type="ARBA" id="ARBA00022801"/>
    </source>
</evidence>
<dbReference type="AlphaFoldDB" id="A0A5E8C4J0"/>
<evidence type="ECO:0000256" key="5">
    <source>
        <dbReference type="ARBA" id="ARBA00022692"/>
    </source>
</evidence>
<comment type="subcellular location">
    <subcellularLocation>
        <location evidence="2">Cell membrane</location>
        <topology evidence="2">Multi-pass membrane protein</topology>
    </subcellularLocation>
</comment>
<keyword evidence="5" id="KW-0812">Transmembrane</keyword>
<keyword evidence="7" id="KW-0378">Hydrolase</keyword>
<feature type="compositionally biased region" description="Acidic residues" evidence="14">
    <location>
        <begin position="482"/>
        <end position="505"/>
    </location>
</feature>
<dbReference type="GO" id="GO:0005886">
    <property type="term" value="C:plasma membrane"/>
    <property type="evidence" value="ECO:0007669"/>
    <property type="project" value="UniProtKB-SubCell"/>
</dbReference>
<dbReference type="CDD" id="cd00519">
    <property type="entry name" value="Lipase_3"/>
    <property type="match status" value="1"/>
</dbReference>
<comment type="cofactor">
    <cofactor evidence="1">
        <name>Ca(2+)</name>
        <dbReference type="ChEBI" id="CHEBI:29108"/>
    </cofactor>
</comment>
<feature type="compositionally biased region" description="Basic residues" evidence="14">
    <location>
        <begin position="550"/>
        <end position="561"/>
    </location>
</feature>
<feature type="region of interest" description="Disordered" evidence="14">
    <location>
        <begin position="481"/>
        <end position="528"/>
    </location>
</feature>
<feature type="compositionally biased region" description="Low complexity" evidence="14">
    <location>
        <begin position="562"/>
        <end position="575"/>
    </location>
</feature>
<name>A0A5E8C4J0_9ASCO</name>
<dbReference type="InterPro" id="IPR002921">
    <property type="entry name" value="Fungal_lipase-type"/>
</dbReference>
<keyword evidence="10" id="KW-1133">Transmembrane helix</keyword>
<evidence type="ECO:0000259" key="15">
    <source>
        <dbReference type="Pfam" id="PF01764"/>
    </source>
</evidence>
<keyword evidence="12" id="KW-0472">Membrane</keyword>
<dbReference type="PANTHER" id="PTHR45792">
    <property type="entry name" value="DIACYLGLYCEROL LIPASE HOMOLOG-RELATED"/>
    <property type="match status" value="1"/>
</dbReference>
<dbReference type="EMBL" id="CABVLU010000005">
    <property type="protein sequence ID" value="VVT57950.1"/>
    <property type="molecule type" value="Genomic_DNA"/>
</dbReference>
<evidence type="ECO:0000256" key="10">
    <source>
        <dbReference type="ARBA" id="ARBA00022989"/>
    </source>
</evidence>
<dbReference type="GeneID" id="43584776"/>
<evidence type="ECO:0000256" key="4">
    <source>
        <dbReference type="ARBA" id="ARBA00022553"/>
    </source>
</evidence>
<feature type="region of interest" description="Disordered" evidence="14">
    <location>
        <begin position="382"/>
        <end position="407"/>
    </location>
</feature>
<dbReference type="GO" id="GO:0046872">
    <property type="term" value="F:metal ion binding"/>
    <property type="evidence" value="ECO:0007669"/>
    <property type="project" value="UniProtKB-KW"/>
</dbReference>
<feature type="compositionally biased region" description="Polar residues" evidence="14">
    <location>
        <begin position="518"/>
        <end position="528"/>
    </location>
</feature>
<dbReference type="InterPro" id="IPR029058">
    <property type="entry name" value="AB_hydrolase_fold"/>
</dbReference>
<evidence type="ECO:0000256" key="6">
    <source>
        <dbReference type="ARBA" id="ARBA00022723"/>
    </source>
</evidence>
<feature type="compositionally biased region" description="Basic and acidic residues" evidence="14">
    <location>
        <begin position="22"/>
        <end position="40"/>
    </location>
</feature>
<sequence>MSFLFKKINPFARKPPETSSGEDFHDSQQLDSKGCARDDPLSEDPDPNASASPSSPHDHRKSSVAQEFSLSDNPTPLIPERFARIVSTLSRGSTITLRLGTYLVSSFLDSARIGTLTSLSVTSGAIENLLLRAQHDANVASSHPESSDDLSTSISNSPAALITSNSLNMVNRAATLAQLFTAASFHLASTSLQTASGMAQDTLHILDAIFGSTESSRALAAIISLIRREFGDGSGIYSLVTGLTCFSILQSRGWSRTVDEIEMFILWDVVVLDTGETLSQQFPSTLQEPKKTDEDSILAAIPPNAQYKVAIDEVKTKTYNIDVQIPANSSAAADAGSSIHIQLPKGATVLHQEFVPAEKEGEGSKYNITFQTTSNYFRERKGTLSKEDDSQNTETNGKQHDSGNGLSLSSLAGISNLSQVAGNGSVTAAQFIPDPTAVSIKTRPPSPSLPDNYDDEPPSCINDRRYSFNNPLILENIYNEMQSDDDDDDDDNISIDDDLTSDEYSENGNEGSLLNGNHPNSDSSLSSTTFVDKPIKHTQSFPEYPELPLHNHHHSLSRRNTLKSSSSSSSINSNKDQLYPGNINRRSLTRLSSMTRLSNLTPSASSGQLAGRSNSQVSLCTSCPKGRQATNNNSSAASIRSCSVDPIRGPITASDPLFIEPEHSQQQHTMKRFPPGHITANMAKYMRFATASYGQSFMYVLGMGKYASNYTGDPSHHSEHYAFAHHTGLDLDDIVLSSYSDSAVNDSAGIPLVHFVALDHAAKAVVLTIRGTLGIEDILTDLTCDYETMVWQGTEWKAHGGMLRCAQVLKRRTSRVLTTIKQALETWGPEYGLVICGHSLGGGVGAILGILLSEQNEQGVFVTAPGTSLPAGRRVQCFAYGPPGSISEDLRKKTRVLVTTVVYGLDIVPCLSLGVLRDFQSVALAFKNDRDGVAHDIRKRFLAQFASRHSHLVVHDADDDYLWNLLKRLRGVMQSEKLVPPGEVYHISTNTVFETHDGKTKRATRIIGKVIVDVQKRFGEPVFGRGIFHHSPVYYERALQTLKMGVCNAPV</sequence>
<keyword evidence="6" id="KW-0479">Metal-binding</keyword>
<feature type="region of interest" description="Disordered" evidence="14">
    <location>
        <begin position="541"/>
        <end position="583"/>
    </location>
</feature>
<feature type="region of interest" description="Disordered" evidence="14">
    <location>
        <begin position="1"/>
        <end position="72"/>
    </location>
</feature>
<organism evidence="16 17">
    <name type="scientific">Magnusiomyces paraingens</name>
    <dbReference type="NCBI Taxonomy" id="2606893"/>
    <lineage>
        <taxon>Eukaryota</taxon>
        <taxon>Fungi</taxon>
        <taxon>Dikarya</taxon>
        <taxon>Ascomycota</taxon>
        <taxon>Saccharomycotina</taxon>
        <taxon>Dipodascomycetes</taxon>
        <taxon>Dipodascales</taxon>
        <taxon>Dipodascaceae</taxon>
        <taxon>Magnusiomyces</taxon>
    </lineage>
</organism>
<keyword evidence="17" id="KW-1185">Reference proteome</keyword>
<comment type="catalytic activity">
    <reaction evidence="13">
        <text>a 1,2-diacyl-sn-glycerol + H2O = a 2-acylglycerol + a fatty acid + H(+)</text>
        <dbReference type="Rhea" id="RHEA:33275"/>
        <dbReference type="ChEBI" id="CHEBI:15377"/>
        <dbReference type="ChEBI" id="CHEBI:15378"/>
        <dbReference type="ChEBI" id="CHEBI:17389"/>
        <dbReference type="ChEBI" id="CHEBI:17815"/>
        <dbReference type="ChEBI" id="CHEBI:28868"/>
        <dbReference type="EC" id="3.1.1.116"/>
    </reaction>
    <physiologicalReaction direction="left-to-right" evidence="13">
        <dbReference type="Rhea" id="RHEA:33276"/>
    </physiologicalReaction>
</comment>
<evidence type="ECO:0000256" key="9">
    <source>
        <dbReference type="ARBA" id="ARBA00022963"/>
    </source>
</evidence>
<keyword evidence="9" id="KW-0442">Lipid degradation</keyword>
<protein>
    <recommendedName>
        <fullName evidence="15">Fungal lipase-type domain-containing protein</fullName>
    </recommendedName>
</protein>
<feature type="compositionally biased region" description="Low complexity" evidence="14">
    <location>
        <begin position="506"/>
        <end position="517"/>
    </location>
</feature>
<evidence type="ECO:0000256" key="8">
    <source>
        <dbReference type="ARBA" id="ARBA00022837"/>
    </source>
</evidence>
<dbReference type="GO" id="GO:0019369">
    <property type="term" value="P:arachidonate metabolic process"/>
    <property type="evidence" value="ECO:0007669"/>
    <property type="project" value="TreeGrafter"/>
</dbReference>